<accession>S9TKF8</accession>
<dbReference type="OrthoDB" id="381190at2759"/>
<feature type="region of interest" description="Disordered" evidence="1">
    <location>
        <begin position="67"/>
        <end position="95"/>
    </location>
</feature>
<keyword evidence="4" id="KW-1185">Reference proteome</keyword>
<dbReference type="GO" id="GO:0005634">
    <property type="term" value="C:nucleus"/>
    <property type="evidence" value="ECO:0007669"/>
    <property type="project" value="TreeGrafter"/>
</dbReference>
<dbReference type="EMBL" id="ATMH01010541">
    <property type="protein sequence ID" value="EPY17319.1"/>
    <property type="molecule type" value="Genomic_DNA"/>
</dbReference>
<name>S9TKF8_9TRYP</name>
<dbReference type="PROSITE" id="PS51190">
    <property type="entry name" value="FATC"/>
    <property type="match status" value="1"/>
</dbReference>
<evidence type="ECO:0000259" key="2">
    <source>
        <dbReference type="PROSITE" id="PS51190"/>
    </source>
</evidence>
<dbReference type="Pfam" id="PF02260">
    <property type="entry name" value="FATC"/>
    <property type="match status" value="1"/>
</dbReference>
<dbReference type="GO" id="GO:0031931">
    <property type="term" value="C:TORC1 complex"/>
    <property type="evidence" value="ECO:0007669"/>
    <property type="project" value="TreeGrafter"/>
</dbReference>
<dbReference type="AlphaFoldDB" id="S9TKF8"/>
<dbReference type="InterPro" id="IPR050517">
    <property type="entry name" value="DDR_Repair_Kinase"/>
</dbReference>
<dbReference type="GO" id="GO:0031929">
    <property type="term" value="P:TOR signaling"/>
    <property type="evidence" value="ECO:0007669"/>
    <property type="project" value="TreeGrafter"/>
</dbReference>
<dbReference type="InterPro" id="IPR003152">
    <property type="entry name" value="FATC_dom"/>
</dbReference>
<comment type="caution">
    <text evidence="3">The sequence shown here is derived from an EMBL/GenBank/DDBJ whole genome shotgun (WGS) entry which is preliminary data.</text>
</comment>
<sequence length="213" mass="23392">MKILRRNSENLLSILEAFIYDPLINWRLATANDHDGSVSKQDSGAPGARSSVIEVEEEEVVMQLSKSFSKTHTNPMTASQLEGSGPTAENEEEYRNQQGDLALARVRAKLTGQEFGNLSNTSFSLMRTSKPRDSTNFNVLYPFHGSFVDSQNVNLFGETLRDSLSTGGGGYPCGAAGEDDTMDVAQQVDRLIQEATSLQNLSDAYITGWAPFW</sequence>
<dbReference type="GO" id="GO:0031932">
    <property type="term" value="C:TORC2 complex"/>
    <property type="evidence" value="ECO:0007669"/>
    <property type="project" value="TreeGrafter"/>
</dbReference>
<feature type="domain" description="FATC" evidence="2">
    <location>
        <begin position="180"/>
        <end position="213"/>
    </location>
</feature>
<evidence type="ECO:0000256" key="1">
    <source>
        <dbReference type="SAM" id="MobiDB-lite"/>
    </source>
</evidence>
<reference evidence="3 4" key="1">
    <citation type="journal article" date="2013" name="PLoS ONE">
        <title>Predicting the Proteins of Angomonas deanei, Strigomonas culicis and Their Respective Endosymbionts Reveals New Aspects of the Trypanosomatidae Family.</title>
        <authorList>
            <person name="Motta M.C."/>
            <person name="Martins A.C."/>
            <person name="de Souza S.S."/>
            <person name="Catta-Preta C.M."/>
            <person name="Silva R."/>
            <person name="Klein C.C."/>
            <person name="de Almeida L.G."/>
            <person name="de Lima Cunha O."/>
            <person name="Ciapina L.P."/>
            <person name="Brocchi M."/>
            <person name="Colabardini A.C."/>
            <person name="de Araujo Lima B."/>
            <person name="Machado C.R."/>
            <person name="de Almeida Soares C.M."/>
            <person name="Probst C.M."/>
            <person name="de Menezes C.B."/>
            <person name="Thompson C.E."/>
            <person name="Bartholomeu D.C."/>
            <person name="Gradia D.F."/>
            <person name="Pavoni D.P."/>
            <person name="Grisard E.C."/>
            <person name="Fantinatti-Garboggini F."/>
            <person name="Marchini F.K."/>
            <person name="Rodrigues-Luiz G.F."/>
            <person name="Wagner G."/>
            <person name="Goldman G.H."/>
            <person name="Fietto J.L."/>
            <person name="Elias M.C."/>
            <person name="Goldman M.H."/>
            <person name="Sagot M.F."/>
            <person name="Pereira M."/>
            <person name="Stoco P.H."/>
            <person name="de Mendonca-Neto R.P."/>
            <person name="Teixeira S.M."/>
            <person name="Maciel T.E."/>
            <person name="de Oliveira Mendes T.A."/>
            <person name="Urmenyi T.P."/>
            <person name="de Souza W."/>
            <person name="Schenkman S."/>
            <person name="de Vasconcelos A.T."/>
        </authorList>
    </citation>
    <scope>NUCLEOTIDE SEQUENCE [LARGE SCALE GENOMIC DNA]</scope>
</reference>
<dbReference type="PANTHER" id="PTHR11139">
    <property type="entry name" value="ATAXIA TELANGIECTASIA MUTATED ATM -RELATED"/>
    <property type="match status" value="1"/>
</dbReference>
<dbReference type="GO" id="GO:0004674">
    <property type="term" value="F:protein serine/threonine kinase activity"/>
    <property type="evidence" value="ECO:0007669"/>
    <property type="project" value="TreeGrafter"/>
</dbReference>
<evidence type="ECO:0000313" key="4">
    <source>
        <dbReference type="Proteomes" id="UP000015354"/>
    </source>
</evidence>
<dbReference type="PANTHER" id="PTHR11139:SF121">
    <property type="entry name" value="NON-SPECIFIC SERINE_THREONINE PROTEIN KINASE"/>
    <property type="match status" value="1"/>
</dbReference>
<gene>
    <name evidence="3" type="ORF">STCU_10686</name>
</gene>
<evidence type="ECO:0000313" key="3">
    <source>
        <dbReference type="EMBL" id="EPY17319.1"/>
    </source>
</evidence>
<proteinExistence type="predicted"/>
<dbReference type="GO" id="GO:0005737">
    <property type="term" value="C:cytoplasm"/>
    <property type="evidence" value="ECO:0007669"/>
    <property type="project" value="TreeGrafter"/>
</dbReference>
<dbReference type="GO" id="GO:0016242">
    <property type="term" value="P:negative regulation of macroautophagy"/>
    <property type="evidence" value="ECO:0007669"/>
    <property type="project" value="TreeGrafter"/>
</dbReference>
<dbReference type="SMART" id="SM01343">
    <property type="entry name" value="FATC"/>
    <property type="match status" value="1"/>
</dbReference>
<protein>
    <recommendedName>
        <fullName evidence="2">FATC domain-containing protein</fullName>
    </recommendedName>
</protein>
<organism evidence="3 4">
    <name type="scientific">Strigomonas culicis</name>
    <dbReference type="NCBI Taxonomy" id="28005"/>
    <lineage>
        <taxon>Eukaryota</taxon>
        <taxon>Discoba</taxon>
        <taxon>Euglenozoa</taxon>
        <taxon>Kinetoplastea</taxon>
        <taxon>Metakinetoplastina</taxon>
        <taxon>Trypanosomatida</taxon>
        <taxon>Trypanosomatidae</taxon>
        <taxon>Strigomonadinae</taxon>
        <taxon>Strigomonas</taxon>
    </lineage>
</organism>
<feature type="compositionally biased region" description="Polar residues" evidence="1">
    <location>
        <begin position="67"/>
        <end position="82"/>
    </location>
</feature>
<dbReference type="Proteomes" id="UP000015354">
    <property type="component" value="Unassembled WGS sequence"/>
</dbReference>